<protein>
    <recommendedName>
        <fullName evidence="6">Probable membrane transporter protein</fullName>
    </recommendedName>
</protein>
<dbReference type="InterPro" id="IPR051598">
    <property type="entry name" value="TSUP/Inactive_protease-like"/>
</dbReference>
<dbReference type="KEGG" id="bly:A2T55_15370"/>
<comment type="similarity">
    <text evidence="2 6">Belongs to the 4-toluene sulfonate uptake permease (TSUP) (TC 2.A.102) family.</text>
</comment>
<dbReference type="Pfam" id="PF01925">
    <property type="entry name" value="TauE"/>
    <property type="match status" value="1"/>
</dbReference>
<dbReference type="InterPro" id="IPR002781">
    <property type="entry name" value="TM_pro_TauE-like"/>
</dbReference>
<evidence type="ECO:0000256" key="4">
    <source>
        <dbReference type="ARBA" id="ARBA00022989"/>
    </source>
</evidence>
<dbReference type="EMBL" id="CP014869">
    <property type="protein sequence ID" value="AMT94936.1"/>
    <property type="molecule type" value="Genomic_DNA"/>
</dbReference>
<comment type="subcellular location">
    <subcellularLocation>
        <location evidence="6">Cell membrane</location>
        <topology evidence="6">Multi-pass membrane protein</topology>
    </subcellularLocation>
    <subcellularLocation>
        <location evidence="1">Membrane</location>
        <topology evidence="1">Multi-pass membrane protein</topology>
    </subcellularLocation>
</comment>
<dbReference type="RefSeq" id="WP_062862459.1">
    <property type="nucleotide sequence ID" value="NZ_CP014869.1"/>
</dbReference>
<evidence type="ECO:0000256" key="3">
    <source>
        <dbReference type="ARBA" id="ARBA00022692"/>
    </source>
</evidence>
<gene>
    <name evidence="7" type="ORF">A2T55_15370</name>
</gene>
<evidence type="ECO:0000256" key="5">
    <source>
        <dbReference type="ARBA" id="ARBA00023136"/>
    </source>
</evidence>
<name>A0A142NQ36_BRELN</name>
<keyword evidence="3 6" id="KW-0812">Transmembrane</keyword>
<evidence type="ECO:0000313" key="7">
    <source>
        <dbReference type="EMBL" id="AMT94936.1"/>
    </source>
</evidence>
<proteinExistence type="inferred from homology"/>
<feature type="transmembrane region" description="Helical" evidence="6">
    <location>
        <begin position="175"/>
        <end position="196"/>
    </location>
</feature>
<dbReference type="GO" id="GO:0005886">
    <property type="term" value="C:plasma membrane"/>
    <property type="evidence" value="ECO:0007669"/>
    <property type="project" value="UniProtKB-SubCell"/>
</dbReference>
<feature type="transmembrane region" description="Helical" evidence="6">
    <location>
        <begin position="234"/>
        <end position="255"/>
    </location>
</feature>
<evidence type="ECO:0000256" key="1">
    <source>
        <dbReference type="ARBA" id="ARBA00004141"/>
    </source>
</evidence>
<keyword evidence="4 6" id="KW-1133">Transmembrane helix</keyword>
<evidence type="ECO:0000256" key="6">
    <source>
        <dbReference type="RuleBase" id="RU363041"/>
    </source>
</evidence>
<evidence type="ECO:0000256" key="2">
    <source>
        <dbReference type="ARBA" id="ARBA00009142"/>
    </source>
</evidence>
<organism evidence="7 8">
    <name type="scientific">Brevibacterium linens</name>
    <dbReference type="NCBI Taxonomy" id="1703"/>
    <lineage>
        <taxon>Bacteria</taxon>
        <taxon>Bacillati</taxon>
        <taxon>Actinomycetota</taxon>
        <taxon>Actinomycetes</taxon>
        <taxon>Micrococcales</taxon>
        <taxon>Brevibacteriaceae</taxon>
        <taxon>Brevibacterium</taxon>
    </lineage>
</organism>
<evidence type="ECO:0000313" key="8">
    <source>
        <dbReference type="Proteomes" id="UP000075950"/>
    </source>
</evidence>
<dbReference type="Proteomes" id="UP000075950">
    <property type="component" value="Chromosome"/>
</dbReference>
<dbReference type="PANTHER" id="PTHR43701:SF2">
    <property type="entry name" value="MEMBRANE TRANSPORTER PROTEIN YJNA-RELATED"/>
    <property type="match status" value="1"/>
</dbReference>
<keyword evidence="6" id="KW-1003">Cell membrane</keyword>
<reference evidence="8" key="1">
    <citation type="submission" date="2016-03" db="EMBL/GenBank/DDBJ databases">
        <authorList>
            <person name="Ploux O."/>
        </authorList>
    </citation>
    <scope>NUCLEOTIDE SEQUENCE [LARGE SCALE GENOMIC DNA]</scope>
    <source>
        <strain evidence="8">BS258</strain>
    </source>
</reference>
<dbReference type="AlphaFoldDB" id="A0A142NQ36"/>
<sequence>MIAAALALGLLVGAVLGLVGAGGSIIAVPALVYGVGMSTHDAIPTSLLVVGLSSIAAVIPRIRTGISWRIALPVGAAGIPAAWGGAAAGRLLNEEVLLLAFAAIMVAAGARMLTKTPEITGHCGSDQGSFLRSCLPKAAAVGLGIGFLTGLLGVGGGFLIVPALTLFLGLSMSQAVGTSLVIITINAAAGFSAHATGFTIDWVPTLAFAIPAIAGSLAASRLSHKLNSKHVRTAFAILVFAVAAIVAVSTIIGIIGG</sequence>
<feature type="transmembrane region" description="Helical" evidence="6">
    <location>
        <begin position="139"/>
        <end position="168"/>
    </location>
</feature>
<accession>A0A142NQ36</accession>
<feature type="transmembrane region" description="Helical" evidence="6">
    <location>
        <begin position="202"/>
        <end position="222"/>
    </location>
</feature>
<dbReference type="PANTHER" id="PTHR43701">
    <property type="entry name" value="MEMBRANE TRANSPORTER PROTEIN MJ0441-RELATED"/>
    <property type="match status" value="1"/>
</dbReference>
<feature type="transmembrane region" description="Helical" evidence="6">
    <location>
        <begin position="43"/>
        <end position="62"/>
    </location>
</feature>
<keyword evidence="5 6" id="KW-0472">Membrane</keyword>